<evidence type="ECO:0000256" key="13">
    <source>
        <dbReference type="PIRSR" id="PIRSR603373-1"/>
    </source>
</evidence>
<evidence type="ECO:0000256" key="5">
    <source>
        <dbReference type="ARBA" id="ARBA00022692"/>
    </source>
</evidence>
<feature type="transmembrane region" description="Helical" evidence="15">
    <location>
        <begin position="472"/>
        <end position="489"/>
    </location>
</feature>
<evidence type="ECO:0000256" key="2">
    <source>
        <dbReference type="ARBA" id="ARBA00022448"/>
    </source>
</evidence>
<proteinExistence type="inferred from homology"/>
<evidence type="ECO:0000256" key="9">
    <source>
        <dbReference type="ARBA" id="ARBA00023065"/>
    </source>
</evidence>
<feature type="binding site" evidence="14">
    <location>
        <position position="25"/>
    </location>
    <ligand>
        <name>Mg(2+)</name>
        <dbReference type="ChEBI" id="CHEBI:18420"/>
        <label>2</label>
    </ligand>
</feature>
<feature type="transmembrane region" description="Helical" evidence="15">
    <location>
        <begin position="343"/>
        <end position="365"/>
    </location>
</feature>
<keyword evidence="19" id="KW-1185">Reference proteome</keyword>
<feature type="transmembrane region" description="Helical" evidence="15">
    <location>
        <begin position="662"/>
        <end position="681"/>
    </location>
</feature>
<dbReference type="PANTHER" id="PTHR43185">
    <property type="entry name" value="FERROUS IRON TRANSPORT PROTEIN B"/>
    <property type="match status" value="1"/>
</dbReference>
<keyword evidence="10 13" id="KW-0342">GTP-binding</keyword>
<dbReference type="Pfam" id="PF07664">
    <property type="entry name" value="FeoB_C"/>
    <property type="match status" value="1"/>
</dbReference>
<dbReference type="GO" id="GO:0015093">
    <property type="term" value="F:ferrous iron transmembrane transporter activity"/>
    <property type="evidence" value="ECO:0007669"/>
    <property type="project" value="UniProtKB-UniRule"/>
</dbReference>
<evidence type="ECO:0000256" key="1">
    <source>
        <dbReference type="ARBA" id="ARBA00004651"/>
    </source>
</evidence>
<dbReference type="PROSITE" id="PS51711">
    <property type="entry name" value="G_FEOB"/>
    <property type="match status" value="1"/>
</dbReference>
<keyword evidence="9" id="KW-0406">Ion transport</keyword>
<keyword evidence="5 15" id="KW-0812">Transmembrane</keyword>
<feature type="binding site" evidence="13">
    <location>
        <begin position="120"/>
        <end position="123"/>
    </location>
    <ligand>
        <name>GTP</name>
        <dbReference type="ChEBI" id="CHEBI:37565"/>
        <label>1</label>
    </ligand>
</feature>
<dbReference type="InterPro" id="IPR030389">
    <property type="entry name" value="G_FEOB_dom"/>
</dbReference>
<dbReference type="GO" id="GO:0046872">
    <property type="term" value="F:metal ion binding"/>
    <property type="evidence" value="ECO:0007669"/>
    <property type="project" value="UniProtKB-KW"/>
</dbReference>
<keyword evidence="2 15" id="KW-0813">Transport</keyword>
<reference evidence="18 19" key="1">
    <citation type="submission" date="2018-04" db="EMBL/GenBank/DDBJ databases">
        <title>Novel Campyloabacter and Helicobacter Species and Strains.</title>
        <authorList>
            <person name="Mannion A.J."/>
            <person name="Shen Z."/>
            <person name="Fox J.G."/>
        </authorList>
    </citation>
    <scope>NUCLEOTIDE SEQUENCE [LARGE SCALE GENOMIC DNA]</scope>
    <source>
        <strain evidence="18 19">MIT 97-5075</strain>
    </source>
</reference>
<dbReference type="RefSeq" id="WP_104762407.1">
    <property type="nucleotide sequence ID" value="NZ_FZPM01000004.1"/>
</dbReference>
<dbReference type="InterPro" id="IPR003373">
    <property type="entry name" value="Fe2_transport_prot-B"/>
</dbReference>
<feature type="binding site" evidence="14">
    <location>
        <position position="21"/>
    </location>
    <ligand>
        <name>Mg(2+)</name>
        <dbReference type="ChEBI" id="CHEBI:18420"/>
        <label>2</label>
    </ligand>
</feature>
<dbReference type="SUPFAM" id="SSF52540">
    <property type="entry name" value="P-loop containing nucleoside triphosphate hydrolases"/>
    <property type="match status" value="1"/>
</dbReference>
<feature type="binding site" evidence="13">
    <location>
        <begin position="149"/>
        <end position="151"/>
    </location>
    <ligand>
        <name>GTP</name>
        <dbReference type="ChEBI" id="CHEBI:37565"/>
        <label>1</label>
    </ligand>
</feature>
<dbReference type="Pfam" id="PF07670">
    <property type="entry name" value="Gate"/>
    <property type="match status" value="2"/>
</dbReference>
<feature type="transmembrane region" description="Helical" evidence="15">
    <location>
        <begin position="244"/>
        <end position="267"/>
    </location>
</feature>
<evidence type="ECO:0000313" key="19">
    <source>
        <dbReference type="Proteomes" id="UP000256424"/>
    </source>
</evidence>
<evidence type="ECO:0000256" key="8">
    <source>
        <dbReference type="ARBA" id="ARBA00023004"/>
    </source>
</evidence>
<evidence type="ECO:0000256" key="3">
    <source>
        <dbReference type="ARBA" id="ARBA00022475"/>
    </source>
</evidence>
<dbReference type="EMBL" id="NXLW01000005">
    <property type="protein sequence ID" value="RDU72751.1"/>
    <property type="molecule type" value="Genomic_DNA"/>
</dbReference>
<feature type="transmembrane region" description="Helical" evidence="15">
    <location>
        <begin position="299"/>
        <end position="323"/>
    </location>
</feature>
<evidence type="ECO:0000256" key="16">
    <source>
        <dbReference type="SAM" id="Coils"/>
    </source>
</evidence>
<protein>
    <recommendedName>
        <fullName evidence="12 15">Ferrous iron transport protein B</fullName>
    </recommendedName>
</protein>
<evidence type="ECO:0000256" key="7">
    <source>
        <dbReference type="ARBA" id="ARBA00022989"/>
    </source>
</evidence>
<feature type="binding site" evidence="13">
    <location>
        <begin position="56"/>
        <end position="59"/>
    </location>
    <ligand>
        <name>GTP</name>
        <dbReference type="ChEBI" id="CHEBI:37565"/>
        <label>3</label>
    </ligand>
</feature>
<comment type="subcellular location">
    <subcellularLocation>
        <location evidence="15">Cell inner membrane</location>
        <topology evidence="15">Multi-pass membrane protein</topology>
    </subcellularLocation>
    <subcellularLocation>
        <location evidence="1">Cell membrane</location>
        <topology evidence="1">Multi-pass membrane protein</topology>
    </subcellularLocation>
</comment>
<evidence type="ECO:0000313" key="18">
    <source>
        <dbReference type="EMBL" id="RDU72751.1"/>
    </source>
</evidence>
<evidence type="ECO:0000259" key="17">
    <source>
        <dbReference type="PROSITE" id="PS51711"/>
    </source>
</evidence>
<dbReference type="InterPro" id="IPR005225">
    <property type="entry name" value="Small_GTP-bd"/>
</dbReference>
<accession>A0A3D8J7C9</accession>
<feature type="binding site" evidence="14">
    <location>
        <position position="24"/>
    </location>
    <ligand>
        <name>Mg(2+)</name>
        <dbReference type="ChEBI" id="CHEBI:18420"/>
        <label>2</label>
    </ligand>
</feature>
<dbReference type="InterPro" id="IPR011642">
    <property type="entry name" value="Gate_dom"/>
</dbReference>
<keyword evidence="8 15" id="KW-0408">Iron</keyword>
<gene>
    <name evidence="18" type="primary">feoB</name>
    <name evidence="18" type="ORF">CQA66_03940</name>
</gene>
<sequence length="691" mass="77107">MKTFSIVLVGQPNVGKSSLINALSGAKMRVGNFSGVTIQKAEAKLTYKDYQINIIDLPGTFSLNGYTMEEKVCKEFLSNDTYDIILNVIDSTNLERNLILTLQLQEFQKQLKKPLFIALNMIDEAEADGLEINLQALSQRLGLGVCAVSSTREQNLNTLLESLIALYEEQENAPAHTSRNYLPHSVRWGVVDSTTNSQGALKPIAITNQIASYARELASSVQKLSELRARSTAKIDSVLLHKLWSIPIFLCAMFLVFQISFVVGSFFQGLIEDAVSVIVVWSKEQIPNAFIASLVGDGIINGVGTVVSFLPLIATLFLGLTLLEGSGYMSRVAFMLDGLFFRFGLHGRSFIPLVMGFGCSVPAYMATRTLQNRRDKLLTLFIIGFMSCSARLPIYLLFVGAFFAPQYAAIVMFSIYMGGVLIALLLAWVLKKLVFRGESEPFVMDMPRYRMPTLKVIWFSVWSRSYMFLKKAGTVILAGAILVWVLATFPQSEEIEQEYDEKIANIENLDKHLDTSESFLVDFQTDSQPMLTDKQSLQSEEAQNLIARLEKERQERQLEYSFAGRLGQAVYPFFAPLGFDWRLSVSLITGFAAKEMVVTTLGVLYALGDSVEKNEAESKALQEILRSHIALPGAVAFILFIMLYIPCVAASATFAYESGKKIYLLYLLLFTTLVAYVFAFIGHEITSWFIE</sequence>
<dbReference type="CDD" id="cd01879">
    <property type="entry name" value="FeoB"/>
    <property type="match status" value="1"/>
</dbReference>
<evidence type="ECO:0000256" key="4">
    <source>
        <dbReference type="ARBA" id="ARBA00022496"/>
    </source>
</evidence>
<name>A0A3D8J7C9_9HELI</name>
<comment type="caution">
    <text evidence="18">The sequence shown here is derived from an EMBL/GenBank/DDBJ whole genome shotgun (WGS) entry which is preliminary data.</text>
</comment>
<feature type="transmembrane region" description="Helical" evidence="15">
    <location>
        <begin position="629"/>
        <end position="656"/>
    </location>
</feature>
<keyword evidence="14" id="KW-0479">Metal-binding</keyword>
<organism evidence="18 19">
    <name type="scientific">Helicobacter aurati</name>
    <dbReference type="NCBI Taxonomy" id="137778"/>
    <lineage>
        <taxon>Bacteria</taxon>
        <taxon>Pseudomonadati</taxon>
        <taxon>Campylobacterota</taxon>
        <taxon>Epsilonproteobacteria</taxon>
        <taxon>Campylobacterales</taxon>
        <taxon>Helicobacteraceae</taxon>
        <taxon>Helicobacter</taxon>
    </lineage>
</organism>
<comment type="similarity">
    <text evidence="15">Belongs to the TRAFAC class TrmE-Era-EngA-EngB-Septin-like GTPase superfamily. FeoB GTPase (TC 9.A.8) family.</text>
</comment>
<dbReference type="Gene3D" id="3.40.50.300">
    <property type="entry name" value="P-loop containing nucleotide triphosphate hydrolases"/>
    <property type="match status" value="1"/>
</dbReference>
<dbReference type="OrthoDB" id="9809127at2"/>
<evidence type="ECO:0000256" key="6">
    <source>
        <dbReference type="ARBA" id="ARBA00022741"/>
    </source>
</evidence>
<feature type="coiled-coil region" evidence="16">
    <location>
        <begin position="492"/>
        <end position="559"/>
    </location>
</feature>
<keyword evidence="3" id="KW-1003">Cell membrane</keyword>
<evidence type="ECO:0000256" key="15">
    <source>
        <dbReference type="RuleBase" id="RU362098"/>
    </source>
</evidence>
<dbReference type="GO" id="GO:0005525">
    <property type="term" value="F:GTP binding"/>
    <property type="evidence" value="ECO:0007669"/>
    <property type="project" value="UniProtKB-KW"/>
</dbReference>
<dbReference type="Proteomes" id="UP000256424">
    <property type="component" value="Unassembled WGS sequence"/>
</dbReference>
<keyword evidence="11 15" id="KW-0472">Membrane</keyword>
<evidence type="ECO:0000256" key="11">
    <source>
        <dbReference type="ARBA" id="ARBA00023136"/>
    </source>
</evidence>
<dbReference type="NCBIfam" id="TIGR00437">
    <property type="entry name" value="feoB"/>
    <property type="match status" value="1"/>
</dbReference>
<evidence type="ECO:0000256" key="10">
    <source>
        <dbReference type="ARBA" id="ARBA00023134"/>
    </source>
</evidence>
<dbReference type="InterPro" id="IPR011640">
    <property type="entry name" value="Fe2_transport_prot_B_C"/>
</dbReference>
<feature type="transmembrane region" description="Helical" evidence="15">
    <location>
        <begin position="409"/>
        <end position="430"/>
    </location>
</feature>
<keyword evidence="6 13" id="KW-0547">Nucleotide-binding</keyword>
<dbReference type="NCBIfam" id="TIGR00231">
    <property type="entry name" value="small_GTP"/>
    <property type="match status" value="1"/>
</dbReference>
<keyword evidence="14" id="KW-0460">Magnesium</keyword>
<feature type="binding site" evidence="14">
    <location>
        <position position="22"/>
    </location>
    <ligand>
        <name>Mg(2+)</name>
        <dbReference type="ChEBI" id="CHEBI:18420"/>
        <label>1</label>
    </ligand>
</feature>
<keyword evidence="16" id="KW-0175">Coiled coil</keyword>
<dbReference type="Pfam" id="PF02421">
    <property type="entry name" value="FeoB_N"/>
    <property type="match status" value="1"/>
</dbReference>
<dbReference type="GO" id="GO:0005886">
    <property type="term" value="C:plasma membrane"/>
    <property type="evidence" value="ECO:0007669"/>
    <property type="project" value="UniProtKB-SubCell"/>
</dbReference>
<keyword evidence="4 15" id="KW-0410">Iron transport</keyword>
<evidence type="ECO:0000256" key="12">
    <source>
        <dbReference type="NCBIfam" id="TIGR00437"/>
    </source>
</evidence>
<comment type="function">
    <text evidence="15">Probable transporter of a GTP-driven Fe(2+) uptake system.</text>
</comment>
<keyword evidence="7 15" id="KW-1133">Transmembrane helix</keyword>
<dbReference type="InterPro" id="IPR027417">
    <property type="entry name" value="P-loop_NTPase"/>
</dbReference>
<dbReference type="InterPro" id="IPR050860">
    <property type="entry name" value="FeoB_GTPase"/>
</dbReference>
<feature type="domain" description="FeoB-type G" evidence="17">
    <location>
        <begin position="3"/>
        <end position="169"/>
    </location>
</feature>
<dbReference type="PANTHER" id="PTHR43185:SF1">
    <property type="entry name" value="FE(2+) TRANSPORTER FEOB"/>
    <property type="match status" value="1"/>
</dbReference>
<feature type="transmembrane region" description="Helical" evidence="15">
    <location>
        <begin position="377"/>
        <end position="403"/>
    </location>
</feature>
<evidence type="ECO:0000256" key="14">
    <source>
        <dbReference type="PIRSR" id="PIRSR603373-2"/>
    </source>
</evidence>
<dbReference type="AlphaFoldDB" id="A0A3D8J7C9"/>
<feature type="binding site" evidence="13">
    <location>
        <begin position="10"/>
        <end position="17"/>
    </location>
    <ligand>
        <name>GTP</name>
        <dbReference type="ChEBI" id="CHEBI:37565"/>
        <label>1</label>
    </ligand>
</feature>